<protein>
    <recommendedName>
        <fullName evidence="4">Prepilin-type N-terminal cleavage/methylation domain-containing protein</fullName>
    </recommendedName>
</protein>
<gene>
    <name evidence="2" type="ORF">COX47_01325</name>
</gene>
<evidence type="ECO:0000313" key="3">
    <source>
        <dbReference type="Proteomes" id="UP000231025"/>
    </source>
</evidence>
<proteinExistence type="predicted"/>
<reference evidence="2 3" key="1">
    <citation type="submission" date="2017-09" db="EMBL/GenBank/DDBJ databases">
        <title>Depth-based differentiation of microbial function through sediment-hosted aquifers and enrichment of novel symbionts in the deep terrestrial subsurface.</title>
        <authorList>
            <person name="Probst A.J."/>
            <person name="Ladd B."/>
            <person name="Jarett J.K."/>
            <person name="Geller-Mcgrath D.E."/>
            <person name="Sieber C.M."/>
            <person name="Emerson J.B."/>
            <person name="Anantharaman K."/>
            <person name="Thomas B.C."/>
            <person name="Malmstrom R."/>
            <person name="Stieglmeier M."/>
            <person name="Klingl A."/>
            <person name="Woyke T."/>
            <person name="Ryan C.M."/>
            <person name="Banfield J.F."/>
        </authorList>
    </citation>
    <scope>NUCLEOTIDE SEQUENCE [LARGE SCALE GENOMIC DNA]</scope>
    <source>
        <strain evidence="2">CG23_combo_of_CG06-09_8_20_14_all_35_49</strain>
    </source>
</reference>
<accession>A0A2G9Y8S9</accession>
<evidence type="ECO:0000256" key="1">
    <source>
        <dbReference type="SAM" id="Phobius"/>
    </source>
</evidence>
<name>A0A2G9Y8S9_9BACT</name>
<evidence type="ECO:0000313" key="2">
    <source>
        <dbReference type="EMBL" id="PIP15143.1"/>
    </source>
</evidence>
<keyword evidence="1" id="KW-0472">Membrane</keyword>
<comment type="caution">
    <text evidence="2">The sequence shown here is derived from an EMBL/GenBank/DDBJ whole genome shotgun (WGS) entry which is preliminary data.</text>
</comment>
<feature type="transmembrane region" description="Helical" evidence="1">
    <location>
        <begin position="21"/>
        <end position="47"/>
    </location>
</feature>
<dbReference type="AlphaFoldDB" id="A0A2G9Y8S9"/>
<evidence type="ECO:0008006" key="4">
    <source>
        <dbReference type="Google" id="ProtNLM"/>
    </source>
</evidence>
<dbReference type="EMBL" id="PCRE01000016">
    <property type="protein sequence ID" value="PIP15143.1"/>
    <property type="molecule type" value="Genomic_DNA"/>
</dbReference>
<organism evidence="2 3">
    <name type="scientific">Candidatus Roizmanbacteria bacterium CG23_combo_of_CG06-09_8_20_14_all_35_49</name>
    <dbReference type="NCBI Taxonomy" id="1974863"/>
    <lineage>
        <taxon>Bacteria</taxon>
        <taxon>Candidatus Roizmaniibacteriota</taxon>
    </lineage>
</organism>
<dbReference type="Proteomes" id="UP000231025">
    <property type="component" value="Unassembled WGS sequence"/>
</dbReference>
<keyword evidence="1" id="KW-1133">Transmembrane helix</keyword>
<sequence length="198" mass="22109">MGIEKFKMKNEKLKIVRKSFTLIEVLATIGVIALIIPLVFAIVFTLLRQQIKVYHLTTVKREGDYALNIISNLIRDKAFTIHSSLPPSENNQVCQIVETFSSPTSLYFQDNNNQWFGFVFDSDSISSSSAALISSLNSSKTIVDNFSIGCQKTADYSSATVSLSFDICFNNGSGSCNTSRPEEAASLYYQTRIKLRNF</sequence>
<keyword evidence="1" id="KW-0812">Transmembrane</keyword>